<reference evidence="1" key="2">
    <citation type="journal article" date="2015" name="Fish Shellfish Immunol.">
        <title>Early steps in the European eel (Anguilla anguilla)-Vibrio vulnificus interaction in the gills: Role of the RtxA13 toxin.</title>
        <authorList>
            <person name="Callol A."/>
            <person name="Pajuelo D."/>
            <person name="Ebbesson L."/>
            <person name="Teles M."/>
            <person name="MacKenzie S."/>
            <person name="Amaro C."/>
        </authorList>
    </citation>
    <scope>NUCLEOTIDE SEQUENCE</scope>
</reference>
<protein>
    <submittedName>
        <fullName evidence="1">Uncharacterized protein</fullName>
    </submittedName>
</protein>
<evidence type="ECO:0000313" key="1">
    <source>
        <dbReference type="EMBL" id="JAH50781.1"/>
    </source>
</evidence>
<reference evidence="1" key="1">
    <citation type="submission" date="2014-11" db="EMBL/GenBank/DDBJ databases">
        <authorList>
            <person name="Amaro Gonzalez C."/>
        </authorList>
    </citation>
    <scope>NUCLEOTIDE SEQUENCE</scope>
</reference>
<dbReference type="AlphaFoldDB" id="A0A0E9TB13"/>
<accession>A0A0E9TB13</accession>
<name>A0A0E9TB13_ANGAN</name>
<organism evidence="1">
    <name type="scientific">Anguilla anguilla</name>
    <name type="common">European freshwater eel</name>
    <name type="synonym">Muraena anguilla</name>
    <dbReference type="NCBI Taxonomy" id="7936"/>
    <lineage>
        <taxon>Eukaryota</taxon>
        <taxon>Metazoa</taxon>
        <taxon>Chordata</taxon>
        <taxon>Craniata</taxon>
        <taxon>Vertebrata</taxon>
        <taxon>Euteleostomi</taxon>
        <taxon>Actinopterygii</taxon>
        <taxon>Neopterygii</taxon>
        <taxon>Teleostei</taxon>
        <taxon>Anguilliformes</taxon>
        <taxon>Anguillidae</taxon>
        <taxon>Anguilla</taxon>
    </lineage>
</organism>
<sequence>MGFNLTTIRFSCILCFPYPQTVKFLYDSSCNILSSSCHTDDLAVKA</sequence>
<proteinExistence type="predicted"/>
<dbReference type="EMBL" id="GBXM01057796">
    <property type="protein sequence ID" value="JAH50781.1"/>
    <property type="molecule type" value="Transcribed_RNA"/>
</dbReference>